<gene>
    <name evidence="2" type="ORF">KP79_PYT17067</name>
</gene>
<keyword evidence="3" id="KW-1185">Reference proteome</keyword>
<dbReference type="AlphaFoldDB" id="A0A210R2B8"/>
<sequence length="195" mass="22154">MTFGDVTIEQYGYASIQILQDMIKTGDITQDAHADYLSYSQSVFRLAANNVWHSVLLYDMEYRDRQVQENFRSGSFLPNLREFNLIQKPDSVTAKAMTEIRDTSSGARPGYSAEKGKGPLLPDGRTIRRRFNTGECARMDCRMSHHCALCYSNNHNAKQHSGFNVSPGGRPNGQSRNARDRDRQTRQKDNLQQAV</sequence>
<evidence type="ECO:0000313" key="2">
    <source>
        <dbReference type="EMBL" id="OWF55084.1"/>
    </source>
</evidence>
<protein>
    <recommendedName>
        <fullName evidence="4">C3H1-type domain-containing protein</fullName>
    </recommendedName>
</protein>
<evidence type="ECO:0000313" key="3">
    <source>
        <dbReference type="Proteomes" id="UP000242188"/>
    </source>
</evidence>
<feature type="compositionally biased region" description="Basic and acidic residues" evidence="1">
    <location>
        <begin position="177"/>
        <end position="189"/>
    </location>
</feature>
<evidence type="ECO:0008006" key="4">
    <source>
        <dbReference type="Google" id="ProtNLM"/>
    </source>
</evidence>
<dbReference type="EMBL" id="NEDP02000770">
    <property type="protein sequence ID" value="OWF55084.1"/>
    <property type="molecule type" value="Genomic_DNA"/>
</dbReference>
<name>A0A210R2B8_MIZYE</name>
<evidence type="ECO:0000256" key="1">
    <source>
        <dbReference type="SAM" id="MobiDB-lite"/>
    </source>
</evidence>
<reference evidence="2 3" key="1">
    <citation type="journal article" date="2017" name="Nat. Ecol. Evol.">
        <title>Scallop genome provides insights into evolution of bilaterian karyotype and development.</title>
        <authorList>
            <person name="Wang S."/>
            <person name="Zhang J."/>
            <person name="Jiao W."/>
            <person name="Li J."/>
            <person name="Xun X."/>
            <person name="Sun Y."/>
            <person name="Guo X."/>
            <person name="Huan P."/>
            <person name="Dong B."/>
            <person name="Zhang L."/>
            <person name="Hu X."/>
            <person name="Sun X."/>
            <person name="Wang J."/>
            <person name="Zhao C."/>
            <person name="Wang Y."/>
            <person name="Wang D."/>
            <person name="Huang X."/>
            <person name="Wang R."/>
            <person name="Lv J."/>
            <person name="Li Y."/>
            <person name="Zhang Z."/>
            <person name="Liu B."/>
            <person name="Lu W."/>
            <person name="Hui Y."/>
            <person name="Liang J."/>
            <person name="Zhou Z."/>
            <person name="Hou R."/>
            <person name="Li X."/>
            <person name="Liu Y."/>
            <person name="Li H."/>
            <person name="Ning X."/>
            <person name="Lin Y."/>
            <person name="Zhao L."/>
            <person name="Xing Q."/>
            <person name="Dou J."/>
            <person name="Li Y."/>
            <person name="Mao J."/>
            <person name="Guo H."/>
            <person name="Dou H."/>
            <person name="Li T."/>
            <person name="Mu C."/>
            <person name="Jiang W."/>
            <person name="Fu Q."/>
            <person name="Fu X."/>
            <person name="Miao Y."/>
            <person name="Liu J."/>
            <person name="Yu Q."/>
            <person name="Li R."/>
            <person name="Liao H."/>
            <person name="Li X."/>
            <person name="Kong Y."/>
            <person name="Jiang Z."/>
            <person name="Chourrout D."/>
            <person name="Li R."/>
            <person name="Bao Z."/>
        </authorList>
    </citation>
    <scope>NUCLEOTIDE SEQUENCE [LARGE SCALE GENOMIC DNA]</scope>
    <source>
        <strain evidence="2 3">PY_sf001</strain>
    </source>
</reference>
<accession>A0A210R2B8</accession>
<organism evidence="2 3">
    <name type="scientific">Mizuhopecten yessoensis</name>
    <name type="common">Japanese scallop</name>
    <name type="synonym">Patinopecten yessoensis</name>
    <dbReference type="NCBI Taxonomy" id="6573"/>
    <lineage>
        <taxon>Eukaryota</taxon>
        <taxon>Metazoa</taxon>
        <taxon>Spiralia</taxon>
        <taxon>Lophotrochozoa</taxon>
        <taxon>Mollusca</taxon>
        <taxon>Bivalvia</taxon>
        <taxon>Autobranchia</taxon>
        <taxon>Pteriomorphia</taxon>
        <taxon>Pectinida</taxon>
        <taxon>Pectinoidea</taxon>
        <taxon>Pectinidae</taxon>
        <taxon>Mizuhopecten</taxon>
    </lineage>
</organism>
<feature type="region of interest" description="Disordered" evidence="1">
    <location>
        <begin position="161"/>
        <end position="195"/>
    </location>
</feature>
<proteinExistence type="predicted"/>
<feature type="region of interest" description="Disordered" evidence="1">
    <location>
        <begin position="101"/>
        <end position="126"/>
    </location>
</feature>
<dbReference type="Proteomes" id="UP000242188">
    <property type="component" value="Unassembled WGS sequence"/>
</dbReference>
<comment type="caution">
    <text evidence="2">The sequence shown here is derived from an EMBL/GenBank/DDBJ whole genome shotgun (WGS) entry which is preliminary data.</text>
</comment>